<dbReference type="Pfam" id="PF05175">
    <property type="entry name" value="MTS"/>
    <property type="match status" value="1"/>
</dbReference>
<dbReference type="InterPro" id="IPR029063">
    <property type="entry name" value="SAM-dependent_MTases_sf"/>
</dbReference>
<comment type="subcellular location">
    <subcellularLocation>
        <location evidence="6">Cytoplasm</location>
    </subcellularLocation>
</comment>
<keyword evidence="3 6" id="KW-0489">Methyltransferase</keyword>
<proteinExistence type="inferred from homology"/>
<dbReference type="GO" id="GO:0005737">
    <property type="term" value="C:cytoplasm"/>
    <property type="evidence" value="ECO:0007669"/>
    <property type="project" value="UniProtKB-SubCell"/>
</dbReference>
<keyword evidence="2 6" id="KW-0698">rRNA processing</keyword>
<keyword evidence="4 6" id="KW-0808">Transferase</keyword>
<accession>A0A090NGA9</accession>
<feature type="domain" description="RlmG N-terminal" evidence="8">
    <location>
        <begin position="11"/>
        <end position="189"/>
    </location>
</feature>
<dbReference type="InterPro" id="IPR046977">
    <property type="entry name" value="RsmC/RlmG"/>
</dbReference>
<evidence type="ECO:0000256" key="3">
    <source>
        <dbReference type="ARBA" id="ARBA00022603"/>
    </source>
</evidence>
<comment type="catalytic activity">
    <reaction evidence="6">
        <text>guanosine(1835) in 23S rRNA + S-adenosyl-L-methionine = N(2)-methylguanosine(1835) in 23S rRNA + S-adenosyl-L-homocysteine + H(+)</text>
        <dbReference type="Rhea" id="RHEA:42744"/>
        <dbReference type="Rhea" id="RHEA-COMP:10217"/>
        <dbReference type="Rhea" id="RHEA-COMP:10218"/>
        <dbReference type="ChEBI" id="CHEBI:15378"/>
        <dbReference type="ChEBI" id="CHEBI:57856"/>
        <dbReference type="ChEBI" id="CHEBI:59789"/>
        <dbReference type="ChEBI" id="CHEBI:74269"/>
        <dbReference type="ChEBI" id="CHEBI:74481"/>
        <dbReference type="EC" id="2.1.1.174"/>
    </reaction>
</comment>
<gene>
    <name evidence="6" type="primary">rlmG</name>
    <name evidence="9" type="ORF">WRSd3_02354</name>
</gene>
<dbReference type="Gene3D" id="3.40.50.150">
    <property type="entry name" value="Vaccinia Virus protein VP39"/>
    <property type="match status" value="2"/>
</dbReference>
<dbReference type="PANTHER" id="PTHR47816">
    <property type="entry name" value="RIBOSOMAL RNA SMALL SUBUNIT METHYLTRANSFERASE C"/>
    <property type="match status" value="1"/>
</dbReference>
<dbReference type="EC" id="2.1.1.174" evidence="6"/>
<organism evidence="9 10">
    <name type="scientific">Shigella dysenteriae WRSd3</name>
    <dbReference type="NCBI Taxonomy" id="1401327"/>
    <lineage>
        <taxon>Bacteria</taxon>
        <taxon>Pseudomonadati</taxon>
        <taxon>Pseudomonadota</taxon>
        <taxon>Gammaproteobacteria</taxon>
        <taxon>Enterobacterales</taxon>
        <taxon>Enterobacteriaceae</taxon>
        <taxon>Shigella</taxon>
    </lineage>
</organism>
<evidence type="ECO:0000256" key="6">
    <source>
        <dbReference type="HAMAP-Rule" id="MF_01859"/>
    </source>
</evidence>
<evidence type="ECO:0000313" key="9">
    <source>
        <dbReference type="EMBL" id="ESU79130.1"/>
    </source>
</evidence>
<keyword evidence="1 6" id="KW-0963">Cytoplasm</keyword>
<dbReference type="GO" id="GO:0052916">
    <property type="term" value="F:23S rRNA (guanine(1835)-N(2))-methyltransferase activity"/>
    <property type="evidence" value="ECO:0007669"/>
    <property type="project" value="UniProtKB-EC"/>
</dbReference>
<evidence type="ECO:0000259" key="7">
    <source>
        <dbReference type="Pfam" id="PF05175"/>
    </source>
</evidence>
<protein>
    <recommendedName>
        <fullName evidence="6">Ribosomal RNA large subunit methyltransferase G</fullName>
        <ecNumber evidence="6">2.1.1.174</ecNumber>
    </recommendedName>
    <alternativeName>
        <fullName evidence="6">23S rRNA m2G1835 methyltransferase</fullName>
    </alternativeName>
    <alternativeName>
        <fullName evidence="6">rRNA (guanine-N(2)-)-methyltransferase RlmG</fullName>
    </alternativeName>
</protein>
<dbReference type="PANTHER" id="PTHR47816:SF5">
    <property type="entry name" value="RIBOSOMAL RNA LARGE SUBUNIT METHYLTRANSFERASE G"/>
    <property type="match status" value="1"/>
</dbReference>
<dbReference type="Pfam" id="PF26049">
    <property type="entry name" value="RLMG_N"/>
    <property type="match status" value="1"/>
</dbReference>
<dbReference type="NCBIfam" id="NF011577">
    <property type="entry name" value="PRK15001.1"/>
    <property type="match status" value="1"/>
</dbReference>
<feature type="domain" description="Methyltransferase small" evidence="7">
    <location>
        <begin position="209"/>
        <end position="380"/>
    </location>
</feature>
<comment type="caution">
    <text evidence="9">The sequence shown here is derived from an EMBL/GenBank/DDBJ whole genome shotgun (WGS) entry which is preliminary data.</text>
</comment>
<dbReference type="FunFam" id="3.40.50.150:FF:000046">
    <property type="entry name" value="Ribosomal RNA large subunit methyltransferase G"/>
    <property type="match status" value="1"/>
</dbReference>
<dbReference type="GO" id="GO:0003676">
    <property type="term" value="F:nucleic acid binding"/>
    <property type="evidence" value="ECO:0007669"/>
    <property type="project" value="InterPro"/>
</dbReference>
<dbReference type="AlphaFoldDB" id="A0A090NGA9"/>
<dbReference type="FunFam" id="3.40.50.150:FF:000047">
    <property type="entry name" value="Ribosomal RNA large subunit methyltransferase G"/>
    <property type="match status" value="1"/>
</dbReference>
<evidence type="ECO:0000259" key="8">
    <source>
        <dbReference type="Pfam" id="PF26049"/>
    </source>
</evidence>
<reference evidence="9 10" key="1">
    <citation type="submission" date="2013-10" db="EMBL/GenBank/DDBJ databases">
        <title>Draft genomes and the virulence plasmids of Sd1617 vaccine constructs: WRSd3 and WRSd5.</title>
        <authorList>
            <person name="Aksomboon Vongsawan A."/>
            <person name="Venkatesan M.M."/>
            <person name="Vaisvil B."/>
            <person name="Emel G."/>
            <person name="Kepatral V."/>
            <person name="Sethabutr O."/>
            <person name="Serichantalergs O."/>
            <person name="Mason C."/>
        </authorList>
    </citation>
    <scope>NUCLEOTIDE SEQUENCE [LARGE SCALE GENOMIC DNA]</scope>
    <source>
        <strain evidence="9 10">WRSd3</strain>
    </source>
</reference>
<keyword evidence="5 6" id="KW-0949">S-adenosyl-L-methionine</keyword>
<evidence type="ECO:0000256" key="1">
    <source>
        <dbReference type="ARBA" id="ARBA00022490"/>
    </source>
</evidence>
<name>A0A090NGA9_SHIDY</name>
<evidence type="ECO:0000313" key="10">
    <source>
        <dbReference type="Proteomes" id="UP000017944"/>
    </source>
</evidence>
<dbReference type="PROSITE" id="PS00092">
    <property type="entry name" value="N6_MTASE"/>
    <property type="match status" value="1"/>
</dbReference>
<sequence length="388" mass="43393">MSKFYHSGGPMSHLDNGFRSLTLQRFPATDDVNPLQAWEAADEYLLQQLDDTEIRGPVLILNDAFGALSCALAEHKPYSIGDSYISELATRENLRLNGIDESSVKFLDSTADYPQQPGVVLIKVPKTLALLEQQLRALRKVVTSDTRIIAGAKARDIHTSTLELFEKVLGPTTTTLAWKKARLINCTFNEPPLADAPQTVSWKLEGTDWTIHNHANVFSRTGLDIGARFFMQHLPENLEGEIVDLGCGNGVIGLTLLDKNPQAKVVFVDESPMAVASSRLNVETNMPEALDRCEFMINNALSGVEPFRFNAVLCNPPFHQQHALTDNVAWEMFHHARRCLKINGELYIVANRHLDYFHKLKKIFGNCTTIATNNKFVVLKAVKLGRRR</sequence>
<dbReference type="InterPro" id="IPR017237">
    <property type="entry name" value="RLMG"/>
</dbReference>
<evidence type="ECO:0000256" key="5">
    <source>
        <dbReference type="ARBA" id="ARBA00022691"/>
    </source>
</evidence>
<comment type="similarity">
    <text evidence="6">Belongs to the methyltransferase superfamily. RlmG family.</text>
</comment>
<dbReference type="HAMAP" id="MF_01859">
    <property type="entry name" value="23SrRNA_methyltr_G"/>
    <property type="match status" value="1"/>
</dbReference>
<dbReference type="InterPro" id="IPR058679">
    <property type="entry name" value="RlmG_N"/>
</dbReference>
<comment type="function">
    <text evidence="6">Specifically methylates the guanine in position 1835 (m2G1835) of 23S rRNA.</text>
</comment>
<dbReference type="SUPFAM" id="SSF53335">
    <property type="entry name" value="S-adenosyl-L-methionine-dependent methyltransferases"/>
    <property type="match status" value="1"/>
</dbReference>
<dbReference type="InterPro" id="IPR007848">
    <property type="entry name" value="Small_mtfrase_dom"/>
</dbReference>
<dbReference type="PIRSF" id="PIRSF037565">
    <property type="entry name" value="RRNA_m2G_Mtase_RsmD_prd"/>
    <property type="match status" value="1"/>
</dbReference>
<dbReference type="Proteomes" id="UP000017944">
    <property type="component" value="Unassembled WGS sequence"/>
</dbReference>
<evidence type="ECO:0000256" key="2">
    <source>
        <dbReference type="ARBA" id="ARBA00022552"/>
    </source>
</evidence>
<dbReference type="PATRIC" id="fig|1401327.3.peg.2180"/>
<dbReference type="EMBL" id="AXUT01000186">
    <property type="protein sequence ID" value="ESU79130.1"/>
    <property type="molecule type" value="Genomic_DNA"/>
</dbReference>
<dbReference type="CDD" id="cd02440">
    <property type="entry name" value="AdoMet_MTases"/>
    <property type="match status" value="1"/>
</dbReference>
<dbReference type="InterPro" id="IPR002052">
    <property type="entry name" value="DNA_methylase_N6_adenine_CS"/>
</dbReference>
<evidence type="ECO:0000256" key="4">
    <source>
        <dbReference type="ARBA" id="ARBA00022679"/>
    </source>
</evidence>